<dbReference type="GeneID" id="54479409"/>
<comment type="similarity">
    <text evidence="2">Belongs to the amino acid/polyamine transporter 2 family.</text>
</comment>
<feature type="transmembrane region" description="Helical" evidence="7">
    <location>
        <begin position="229"/>
        <end position="246"/>
    </location>
</feature>
<evidence type="ECO:0000256" key="6">
    <source>
        <dbReference type="SAM" id="MobiDB-lite"/>
    </source>
</evidence>
<reference evidence="9" key="1">
    <citation type="journal article" date="2020" name="Stud. Mycol.">
        <title>101 Dothideomycetes genomes: a test case for predicting lifestyles and emergence of pathogens.</title>
        <authorList>
            <person name="Haridas S."/>
            <person name="Albert R."/>
            <person name="Binder M."/>
            <person name="Bloem J."/>
            <person name="Labutti K."/>
            <person name="Salamov A."/>
            <person name="Andreopoulos B."/>
            <person name="Baker S."/>
            <person name="Barry K."/>
            <person name="Bills G."/>
            <person name="Bluhm B."/>
            <person name="Cannon C."/>
            <person name="Castanera R."/>
            <person name="Culley D."/>
            <person name="Daum C."/>
            <person name="Ezra D."/>
            <person name="Gonzalez J."/>
            <person name="Henrissat B."/>
            <person name="Kuo A."/>
            <person name="Liang C."/>
            <person name="Lipzen A."/>
            <person name="Lutzoni F."/>
            <person name="Magnuson J."/>
            <person name="Mondo S."/>
            <person name="Nolan M."/>
            <person name="Ohm R."/>
            <person name="Pangilinan J."/>
            <person name="Park H.-J."/>
            <person name="Ramirez L."/>
            <person name="Alfaro M."/>
            <person name="Sun H."/>
            <person name="Tritt A."/>
            <person name="Yoshinaga Y."/>
            <person name="Zwiers L.-H."/>
            <person name="Turgeon B."/>
            <person name="Goodwin S."/>
            <person name="Spatafora J."/>
            <person name="Crous P."/>
            <person name="Grigoriev I."/>
        </authorList>
    </citation>
    <scope>NUCLEOTIDE SEQUENCE</scope>
    <source>
        <strain evidence="9">CBS 113389</strain>
    </source>
</reference>
<name>A0A6A6PIC7_9PEZI</name>
<dbReference type="AlphaFoldDB" id="A0A6A6PIC7"/>
<dbReference type="GO" id="GO:0015179">
    <property type="term" value="F:L-amino acid transmembrane transporter activity"/>
    <property type="evidence" value="ECO:0007669"/>
    <property type="project" value="TreeGrafter"/>
</dbReference>
<keyword evidence="3 7" id="KW-0812">Transmembrane</keyword>
<feature type="transmembrane region" description="Helical" evidence="7">
    <location>
        <begin position="402"/>
        <end position="427"/>
    </location>
</feature>
<feature type="transmembrane region" description="Helical" evidence="7">
    <location>
        <begin position="365"/>
        <end position="382"/>
    </location>
</feature>
<accession>A0A6A6PIC7</accession>
<evidence type="ECO:0000256" key="1">
    <source>
        <dbReference type="ARBA" id="ARBA00004141"/>
    </source>
</evidence>
<comment type="subcellular location">
    <subcellularLocation>
        <location evidence="1">Membrane</location>
        <topology evidence="1">Multi-pass membrane protein</topology>
    </subcellularLocation>
</comment>
<dbReference type="GO" id="GO:0016020">
    <property type="term" value="C:membrane"/>
    <property type="evidence" value="ECO:0007669"/>
    <property type="project" value="UniProtKB-SubCell"/>
</dbReference>
<feature type="transmembrane region" description="Helical" evidence="7">
    <location>
        <begin position="198"/>
        <end position="223"/>
    </location>
</feature>
<evidence type="ECO:0000313" key="9">
    <source>
        <dbReference type="EMBL" id="KAF2479798.1"/>
    </source>
</evidence>
<keyword evidence="5 7" id="KW-0472">Membrane</keyword>
<feature type="transmembrane region" description="Helical" evidence="7">
    <location>
        <begin position="323"/>
        <end position="344"/>
    </location>
</feature>
<feature type="transmembrane region" description="Helical" evidence="7">
    <location>
        <begin position="473"/>
        <end position="495"/>
    </location>
</feature>
<gene>
    <name evidence="9" type="ORF">BDY17DRAFT_45799</name>
</gene>
<sequence length="587" mass="64499">MAEFESDAKPALHGPGSSGSDDDIAARSTAIKPQQRRLYDKDVSFEEYNYWAEKTREAEKSVPAPRTQWLALMKGKRKPHDAGEDGTPITMNLAKEENRMLISDEEWVNASRAYRQAGWGACFYLITTDILGPFATPYAIGSLGYGPGIGLFTAFGLTAGYSGYLLWHVFLGVDSDQFPARNYGDLGFRTWGTPMRHLINFIQALALLLLLGQVTILFGANIYELSKTQLCYIVCPLIFVLIGFFLTQIRTLKNLGIFATLAIWLNLLVIFITMGVIAHSAPDYAVAGGSSVGEGIGDIPSITPKNGIYPALVHSAGIPTKELFGAINGLLSGVLAYAGAQLFIEFMAEMRRPRDFLKAMWSAQIFIYIVYIVYGCFVYYYQGQYTYNPSFQAVSNYAWQSVGNVLTLLAGLIAAALYGNIGIKVFYNNICCDLLNAPLITSRRGKFAYAAIVPVWWSIAFVIAAAIPAYAAFVGVISASCLLNMTYTIPPFLALGYDIQKNAMRPLEGDGFNPVTGEVVRHGTPMQRYIRGFTSGGPIRVAQNVWHVLYFLCSLGMCGLGMWASIEAMIFAFQQPQDTSFSCKAPI</sequence>
<evidence type="ECO:0000256" key="5">
    <source>
        <dbReference type="ARBA" id="ARBA00023136"/>
    </source>
</evidence>
<dbReference type="PANTHER" id="PTHR22950:SF461">
    <property type="entry name" value="AMINO ACID TRANSPORTER TRANSMEMBRANE DOMAIN-CONTAINING PROTEIN"/>
    <property type="match status" value="1"/>
</dbReference>
<feature type="transmembrane region" description="Helical" evidence="7">
    <location>
        <begin position="447"/>
        <end position="467"/>
    </location>
</feature>
<dbReference type="PANTHER" id="PTHR22950">
    <property type="entry name" value="AMINO ACID TRANSPORTER"/>
    <property type="match status" value="1"/>
</dbReference>
<evidence type="ECO:0000256" key="7">
    <source>
        <dbReference type="SAM" id="Phobius"/>
    </source>
</evidence>
<feature type="region of interest" description="Disordered" evidence="6">
    <location>
        <begin position="1"/>
        <end position="33"/>
    </location>
</feature>
<evidence type="ECO:0000259" key="8">
    <source>
        <dbReference type="Pfam" id="PF01490"/>
    </source>
</evidence>
<feature type="transmembrane region" description="Helical" evidence="7">
    <location>
        <begin position="548"/>
        <end position="573"/>
    </location>
</feature>
<feature type="domain" description="Amino acid transporter transmembrane" evidence="8">
    <location>
        <begin position="118"/>
        <end position="495"/>
    </location>
</feature>
<feature type="compositionally biased region" description="Basic and acidic residues" evidence="6">
    <location>
        <begin position="1"/>
        <end position="10"/>
    </location>
</feature>
<organism evidence="9 10">
    <name type="scientific">Neohortaea acidophila</name>
    <dbReference type="NCBI Taxonomy" id="245834"/>
    <lineage>
        <taxon>Eukaryota</taxon>
        <taxon>Fungi</taxon>
        <taxon>Dikarya</taxon>
        <taxon>Ascomycota</taxon>
        <taxon>Pezizomycotina</taxon>
        <taxon>Dothideomycetes</taxon>
        <taxon>Dothideomycetidae</taxon>
        <taxon>Mycosphaerellales</taxon>
        <taxon>Teratosphaeriaceae</taxon>
        <taxon>Neohortaea</taxon>
    </lineage>
</organism>
<dbReference type="RefSeq" id="XP_033586368.1">
    <property type="nucleotide sequence ID" value="XM_033738407.1"/>
</dbReference>
<evidence type="ECO:0000256" key="2">
    <source>
        <dbReference type="ARBA" id="ARBA00008066"/>
    </source>
</evidence>
<keyword evidence="4 7" id="KW-1133">Transmembrane helix</keyword>
<feature type="transmembrane region" description="Helical" evidence="7">
    <location>
        <begin position="258"/>
        <end position="278"/>
    </location>
</feature>
<evidence type="ECO:0000256" key="4">
    <source>
        <dbReference type="ARBA" id="ARBA00022989"/>
    </source>
</evidence>
<evidence type="ECO:0000256" key="3">
    <source>
        <dbReference type="ARBA" id="ARBA00022692"/>
    </source>
</evidence>
<evidence type="ECO:0000313" key="10">
    <source>
        <dbReference type="Proteomes" id="UP000799767"/>
    </source>
</evidence>
<dbReference type="Proteomes" id="UP000799767">
    <property type="component" value="Unassembled WGS sequence"/>
</dbReference>
<dbReference type="Pfam" id="PF01490">
    <property type="entry name" value="Aa_trans"/>
    <property type="match status" value="1"/>
</dbReference>
<proteinExistence type="inferred from homology"/>
<dbReference type="OrthoDB" id="40134at2759"/>
<keyword evidence="10" id="KW-1185">Reference proteome</keyword>
<dbReference type="EMBL" id="MU001641">
    <property type="protein sequence ID" value="KAF2479798.1"/>
    <property type="molecule type" value="Genomic_DNA"/>
</dbReference>
<protein>
    <submittedName>
        <fullName evidence="9">Transmembrane amino acid transporter protein-domain-containing protein</fullName>
    </submittedName>
</protein>
<dbReference type="InterPro" id="IPR013057">
    <property type="entry name" value="AA_transpt_TM"/>
</dbReference>